<evidence type="ECO:0000259" key="2">
    <source>
        <dbReference type="PROSITE" id="PS50888"/>
    </source>
</evidence>
<protein>
    <recommendedName>
        <fullName evidence="2">BHLH domain-containing protein</fullName>
    </recommendedName>
</protein>
<feature type="compositionally biased region" description="Low complexity" evidence="1">
    <location>
        <begin position="42"/>
        <end position="54"/>
    </location>
</feature>
<feature type="compositionally biased region" description="Polar residues" evidence="1">
    <location>
        <begin position="21"/>
        <end position="31"/>
    </location>
</feature>
<gene>
    <name evidence="3" type="ORF">SLS55_008423</name>
</gene>
<dbReference type="Pfam" id="PF00010">
    <property type="entry name" value="HLH"/>
    <property type="match status" value="1"/>
</dbReference>
<feature type="region of interest" description="Disordered" evidence="1">
    <location>
        <begin position="20"/>
        <end position="54"/>
    </location>
</feature>
<evidence type="ECO:0000313" key="4">
    <source>
        <dbReference type="Proteomes" id="UP001430584"/>
    </source>
</evidence>
<dbReference type="Gene3D" id="4.10.280.10">
    <property type="entry name" value="Helix-loop-helix DNA-binding domain"/>
    <property type="match status" value="1"/>
</dbReference>
<dbReference type="PROSITE" id="PS50888">
    <property type="entry name" value="BHLH"/>
    <property type="match status" value="1"/>
</dbReference>
<dbReference type="EMBL" id="JAJVCZ030000008">
    <property type="protein sequence ID" value="KAL0257609.1"/>
    <property type="molecule type" value="Genomic_DNA"/>
</dbReference>
<sequence length="171" mass="18733">MSGICADYFYTLHSLFPEQRPWTTGSEQSSPGVGDERNLTGAVPSSSASASNVQQQQPLALGCVVSSSSRIPHKDIERKYRGKLQTMFQQLRAVLTGAKVVVPAPPALNPSAYAPPRTNPSKARVIELAIVYIRQLETERDCLNAACQHALEENARLRAARTVDSWVDGRR</sequence>
<dbReference type="SUPFAM" id="SSF47459">
    <property type="entry name" value="HLH, helix-loop-helix DNA-binding domain"/>
    <property type="match status" value="1"/>
</dbReference>
<dbReference type="Proteomes" id="UP001430584">
    <property type="component" value="Unassembled WGS sequence"/>
</dbReference>
<proteinExistence type="predicted"/>
<reference evidence="3 4" key="1">
    <citation type="submission" date="2024-02" db="EMBL/GenBank/DDBJ databases">
        <title>De novo assembly and annotation of 12 fungi associated with fruit tree decline syndrome in Ontario, Canada.</title>
        <authorList>
            <person name="Sulman M."/>
            <person name="Ellouze W."/>
            <person name="Ilyukhin E."/>
        </authorList>
    </citation>
    <scope>NUCLEOTIDE SEQUENCE [LARGE SCALE GENOMIC DNA]</scope>
    <source>
        <strain evidence="3 4">FDS-637</strain>
    </source>
</reference>
<accession>A0ABR3CAF4</accession>
<keyword evidence="4" id="KW-1185">Reference proteome</keyword>
<dbReference type="InterPro" id="IPR036638">
    <property type="entry name" value="HLH_DNA-bd_sf"/>
</dbReference>
<feature type="domain" description="BHLH" evidence="2">
    <location>
        <begin position="68"/>
        <end position="136"/>
    </location>
</feature>
<dbReference type="SMART" id="SM00353">
    <property type="entry name" value="HLH"/>
    <property type="match status" value="1"/>
</dbReference>
<dbReference type="RefSeq" id="XP_066630638.1">
    <property type="nucleotide sequence ID" value="XM_066779834.1"/>
</dbReference>
<name>A0ABR3CAF4_9PEZI</name>
<dbReference type="GeneID" id="92012508"/>
<organism evidence="3 4">
    <name type="scientific">Diplodia seriata</name>
    <dbReference type="NCBI Taxonomy" id="420778"/>
    <lineage>
        <taxon>Eukaryota</taxon>
        <taxon>Fungi</taxon>
        <taxon>Dikarya</taxon>
        <taxon>Ascomycota</taxon>
        <taxon>Pezizomycotina</taxon>
        <taxon>Dothideomycetes</taxon>
        <taxon>Dothideomycetes incertae sedis</taxon>
        <taxon>Botryosphaeriales</taxon>
        <taxon>Botryosphaeriaceae</taxon>
        <taxon>Diplodia</taxon>
    </lineage>
</organism>
<evidence type="ECO:0000313" key="3">
    <source>
        <dbReference type="EMBL" id="KAL0257609.1"/>
    </source>
</evidence>
<dbReference type="InterPro" id="IPR011598">
    <property type="entry name" value="bHLH_dom"/>
</dbReference>
<evidence type="ECO:0000256" key="1">
    <source>
        <dbReference type="SAM" id="MobiDB-lite"/>
    </source>
</evidence>
<comment type="caution">
    <text evidence="3">The sequence shown here is derived from an EMBL/GenBank/DDBJ whole genome shotgun (WGS) entry which is preliminary data.</text>
</comment>